<keyword evidence="3" id="KW-1185">Reference proteome</keyword>
<dbReference type="InterPro" id="IPR039786">
    <property type="entry name" value="EFR3"/>
</dbReference>
<organism evidence="2 3">
    <name type="scientific">Basidiobolus ranarum</name>
    <dbReference type="NCBI Taxonomy" id="34480"/>
    <lineage>
        <taxon>Eukaryota</taxon>
        <taxon>Fungi</taxon>
        <taxon>Fungi incertae sedis</taxon>
        <taxon>Zoopagomycota</taxon>
        <taxon>Entomophthoromycotina</taxon>
        <taxon>Basidiobolomycetes</taxon>
        <taxon>Basidiobolales</taxon>
        <taxon>Basidiobolaceae</taxon>
        <taxon>Basidiobolus</taxon>
    </lineage>
</organism>
<name>A0ABR2W4A9_9FUNG</name>
<dbReference type="PANTHER" id="PTHR47766">
    <property type="entry name" value="PROTEIN EFR3"/>
    <property type="match status" value="1"/>
</dbReference>
<dbReference type="Proteomes" id="UP001479436">
    <property type="component" value="Unassembled WGS sequence"/>
</dbReference>
<dbReference type="PANTHER" id="PTHR47766:SF1">
    <property type="entry name" value="PROTEIN EFR3"/>
    <property type="match status" value="1"/>
</dbReference>
<evidence type="ECO:0000313" key="3">
    <source>
        <dbReference type="Proteomes" id="UP001479436"/>
    </source>
</evidence>
<dbReference type="EMBL" id="JASJQH010007040">
    <property type="protein sequence ID" value="KAK9719628.1"/>
    <property type="molecule type" value="Genomic_DNA"/>
</dbReference>
<protein>
    <submittedName>
        <fullName evidence="2">Plasma membrane localization protein</fullName>
    </submittedName>
</protein>
<comment type="caution">
    <text evidence="2">The sequence shown here is derived from an EMBL/GenBank/DDBJ whole genome shotgun (WGS) entry which is preliminary data.</text>
</comment>
<comment type="similarity">
    <text evidence="1">Belongs to the EFR3 family.</text>
</comment>
<evidence type="ECO:0000313" key="2">
    <source>
        <dbReference type="EMBL" id="KAK9719628.1"/>
    </source>
</evidence>
<gene>
    <name evidence="2" type="primary">EFR3_2</name>
    <name evidence="2" type="ORF">K7432_004649</name>
</gene>
<evidence type="ECO:0000256" key="1">
    <source>
        <dbReference type="ARBA" id="ARBA00010216"/>
    </source>
</evidence>
<accession>A0ABR2W4A9</accession>
<sequence length="767" mass="86308">MCSCIPSKNHIKLVNNCYPTGHEEGPKQSELAYLSYYASSRPVKLLKVSAYLEKCLLRDLSKRRWSDVTIALKIFQQLTRECEKDLNLFAKSTIKVTEKCVLEDEVSWYAGAMFHDFCLHFDATTVGVDEDLTIHMDCLVTKFCEMACYLDDEKTKLNSNHRLLGLYGIYSMLISPLMKITHSKAYYTKLAHGILSNVSHPGAQQPNPGEDVNWESFKTSDSSEKYLESSQINLIALKCLQQLLESSAPLNIFLVVDSVFSYIEKHQLYENSRYSVDLASFMMSAVAPSYQHIIVNEVLRLLNDCPVGKVTRKQVTLVKVIEKGLGSSACVGISVLEYVSSMVGQLQAIYQNSETTAMTIEFSSLEVELKRGLISAISSLGTHLYYLEQINDILAFIINKLHSAESKTATSALPFELDLLKCMRALVEGSDDSKNEVPLPIITPTLSFLTNENSTVRYEYTRFLFKVLTPSQRHIPHAHARNISTSQADQVSNLNFRSALHKRLLAYGEREKLAMSDYNNIFLIFRKLIDRELTDELIRALPILFHLHRSGKDPVVVDQFLSQYLLHAGDVLKMDKLSEYARHSIQTREKSGSWIAEENPSDIKSSQTQYVSAKKVREILKREAKLQQHFPDINERLDMLCKTNSPNLLDLNYMVSLKSRLTSNAKQSKLSIPIIKTSDVKLSSQRKSPQVEQFKDALKVNNSNSVCEDDSDSSDLLTGSFTTVKKSKGSRTDITNLLSSISAHSLVSVTSLVETPYLTAPTSSVAT</sequence>
<proteinExistence type="inferred from homology"/>
<dbReference type="Pfam" id="PF21072">
    <property type="entry name" value="EFR3"/>
    <property type="match status" value="1"/>
</dbReference>
<dbReference type="InterPro" id="IPR049150">
    <property type="entry name" value="EFR3_HEAT-like_rpt"/>
</dbReference>
<reference evidence="2 3" key="1">
    <citation type="submission" date="2023-04" db="EMBL/GenBank/DDBJ databases">
        <title>Genome of Basidiobolus ranarum AG-B5.</title>
        <authorList>
            <person name="Stajich J.E."/>
            <person name="Carter-House D."/>
            <person name="Gryganskyi A."/>
        </authorList>
    </citation>
    <scope>NUCLEOTIDE SEQUENCE [LARGE SCALE GENOMIC DNA]</scope>
    <source>
        <strain evidence="2 3">AG-B5</strain>
    </source>
</reference>